<accession>A0A1E7FZ29</accession>
<dbReference type="InParanoid" id="A0A1E7FZ29"/>
<feature type="transmembrane region" description="Helical" evidence="1">
    <location>
        <begin position="255"/>
        <end position="276"/>
    </location>
</feature>
<keyword evidence="3" id="KW-1185">Reference proteome</keyword>
<gene>
    <name evidence="2" type="ORF">FRACYDRAFT_233580</name>
</gene>
<reference evidence="2 3" key="1">
    <citation type="submission" date="2016-09" db="EMBL/GenBank/DDBJ databases">
        <title>Extensive genetic diversity and differential bi-allelic expression allows diatom success in the polar Southern Ocean.</title>
        <authorList>
            <consortium name="DOE Joint Genome Institute"/>
            <person name="Mock T."/>
            <person name="Otillar R.P."/>
            <person name="Strauss J."/>
            <person name="Dupont C."/>
            <person name="Frickenhaus S."/>
            <person name="Maumus F."/>
            <person name="Mcmullan M."/>
            <person name="Sanges R."/>
            <person name="Schmutz J."/>
            <person name="Toseland A."/>
            <person name="Valas R."/>
            <person name="Veluchamy A."/>
            <person name="Ward B.J."/>
            <person name="Allen A."/>
            <person name="Barry K."/>
            <person name="Falciatore A."/>
            <person name="Ferrante M."/>
            <person name="Fortunato A.E."/>
            <person name="Gloeckner G."/>
            <person name="Gruber A."/>
            <person name="Hipkin R."/>
            <person name="Janech M."/>
            <person name="Kroth P."/>
            <person name="Leese F."/>
            <person name="Lindquist E."/>
            <person name="Lyon B.R."/>
            <person name="Martin J."/>
            <person name="Mayer C."/>
            <person name="Parker M."/>
            <person name="Quesneville H."/>
            <person name="Raymond J."/>
            <person name="Uhlig C."/>
            <person name="Valentin K.U."/>
            <person name="Worden A.Z."/>
            <person name="Armbrust E.V."/>
            <person name="Bowler C."/>
            <person name="Green B."/>
            <person name="Moulton V."/>
            <person name="Van Oosterhout C."/>
            <person name="Grigoriev I."/>
        </authorList>
    </citation>
    <scope>NUCLEOTIDE SEQUENCE [LARGE SCALE GENOMIC DNA]</scope>
    <source>
        <strain evidence="2 3">CCMP1102</strain>
    </source>
</reference>
<evidence type="ECO:0000313" key="2">
    <source>
        <dbReference type="EMBL" id="OEU23407.1"/>
    </source>
</evidence>
<dbReference type="KEGG" id="fcy:FRACYDRAFT_233580"/>
<dbReference type="AlphaFoldDB" id="A0A1E7FZ29"/>
<name>A0A1E7FZ29_9STRA</name>
<keyword evidence="1" id="KW-0812">Transmembrane</keyword>
<dbReference type="EMBL" id="KV784353">
    <property type="protein sequence ID" value="OEU23407.1"/>
    <property type="molecule type" value="Genomic_DNA"/>
</dbReference>
<sequence>MSLQGANDAWWSEREPKVSLRPKDGGSHITNPIDALWSGETANIKDMVDDISERARKRVAVYANEFAEYYSNILEGVLEVINTKLNTFYDKVFSVGINDIAKPVARFLREQFERETHEAIKMSETAIEAMSTHNTDPNLVFTPNNHYLNSLVQKMVGVDSGMASDSSGARHIYHNVRANIKVQRRYISEMASKGLIRTTIIETGSRLLKLLSSIIGKHELFALIKEPSNVARERQTLFEEALTVAKKPRHSFAEIISVTKTCTFIPFLFLFIYLFCTCKQYREG</sequence>
<evidence type="ECO:0000256" key="1">
    <source>
        <dbReference type="SAM" id="Phobius"/>
    </source>
</evidence>
<evidence type="ECO:0000313" key="3">
    <source>
        <dbReference type="Proteomes" id="UP000095751"/>
    </source>
</evidence>
<protein>
    <recommendedName>
        <fullName evidence="4">GED domain-containing protein</fullName>
    </recommendedName>
</protein>
<dbReference type="Proteomes" id="UP000095751">
    <property type="component" value="Unassembled WGS sequence"/>
</dbReference>
<evidence type="ECO:0008006" key="4">
    <source>
        <dbReference type="Google" id="ProtNLM"/>
    </source>
</evidence>
<keyword evidence="1" id="KW-1133">Transmembrane helix</keyword>
<organism evidence="2 3">
    <name type="scientific">Fragilariopsis cylindrus CCMP1102</name>
    <dbReference type="NCBI Taxonomy" id="635003"/>
    <lineage>
        <taxon>Eukaryota</taxon>
        <taxon>Sar</taxon>
        <taxon>Stramenopiles</taxon>
        <taxon>Ochrophyta</taxon>
        <taxon>Bacillariophyta</taxon>
        <taxon>Bacillariophyceae</taxon>
        <taxon>Bacillariophycidae</taxon>
        <taxon>Bacillariales</taxon>
        <taxon>Bacillariaceae</taxon>
        <taxon>Fragilariopsis</taxon>
    </lineage>
</organism>
<keyword evidence="1" id="KW-0472">Membrane</keyword>
<proteinExistence type="predicted"/>